<sequence length="42" mass="4682">MKIVFALLVCSFLSSCCLGIDTIVCDPKPKWTGYSLQMKLNN</sequence>
<evidence type="ECO:0000313" key="2">
    <source>
        <dbReference type="Proteomes" id="UP000646667"/>
    </source>
</evidence>
<reference evidence="1 2" key="1">
    <citation type="submission" date="2020-01" db="EMBL/GenBank/DDBJ databases">
        <title>Patterns of diversity and host range of bacteriophage communities associated with bean-nodulatin bacteria.</title>
        <authorList>
            <person name="Vann Cauwenberghe J."/>
            <person name="Santamaria R.I."/>
            <person name="Bustos P."/>
            <person name="Juarez S."/>
            <person name="Gonzalez V."/>
        </authorList>
    </citation>
    <scope>NUCLEOTIDE SEQUENCE [LARGE SCALE GENOMIC DNA]</scope>
    <source>
        <strain evidence="2">RHph</strain>
    </source>
</reference>
<gene>
    <name evidence="1" type="ORF">EVC06_148</name>
</gene>
<evidence type="ECO:0000313" key="1">
    <source>
        <dbReference type="EMBL" id="QIG73923.1"/>
    </source>
</evidence>
<dbReference type="EMBL" id="MN988534">
    <property type="protein sequence ID" value="QIG73923.1"/>
    <property type="molecule type" value="Genomic_DNA"/>
</dbReference>
<proteinExistence type="predicted"/>
<keyword evidence="2" id="KW-1185">Reference proteome</keyword>
<dbReference type="Proteomes" id="UP000646667">
    <property type="component" value="Segment"/>
</dbReference>
<evidence type="ECO:0008006" key="3">
    <source>
        <dbReference type="Google" id="ProtNLM"/>
    </source>
</evidence>
<organism evidence="1 2">
    <name type="scientific">Rhizobium phage RHph_N34</name>
    <dbReference type="NCBI Taxonomy" id="2509586"/>
    <lineage>
        <taxon>Viruses</taxon>
        <taxon>Duplodnaviria</taxon>
        <taxon>Heunggongvirae</taxon>
        <taxon>Uroviricota</taxon>
        <taxon>Caudoviricetes</taxon>
        <taxon>Pootjesviridae</taxon>
        <taxon>Staniewskivirinae</taxon>
        <taxon>Trinifflemingvirus</taxon>
        <taxon>Trinifflemingvirus N34</taxon>
    </lineage>
</organism>
<protein>
    <recommendedName>
        <fullName evidence="3">Lipoprotein</fullName>
    </recommendedName>
</protein>
<name>A0A7S5UY12_9CAUD</name>
<dbReference type="PROSITE" id="PS51257">
    <property type="entry name" value="PROKAR_LIPOPROTEIN"/>
    <property type="match status" value="1"/>
</dbReference>
<accession>A0A7S5UY12</accession>